<accession>A0ABW3LBE6</accession>
<name>A0ABW3LBE6_9BACL</name>
<dbReference type="InterPro" id="IPR002716">
    <property type="entry name" value="PIN_dom"/>
</dbReference>
<keyword evidence="1" id="KW-1133">Transmembrane helix</keyword>
<dbReference type="RefSeq" id="WP_144840836.1">
    <property type="nucleotide sequence ID" value="NZ_JBHTKI010000014.1"/>
</dbReference>
<feature type="transmembrane region" description="Helical" evidence="1">
    <location>
        <begin position="96"/>
        <end position="116"/>
    </location>
</feature>
<evidence type="ECO:0000313" key="3">
    <source>
        <dbReference type="EMBL" id="MFD1031888.1"/>
    </source>
</evidence>
<gene>
    <name evidence="3" type="ORF">ACFQ1X_10645</name>
</gene>
<protein>
    <submittedName>
        <fullName evidence="3">PIN domain-containing protein</fullName>
    </submittedName>
</protein>
<evidence type="ECO:0000256" key="1">
    <source>
        <dbReference type="SAM" id="Phobius"/>
    </source>
</evidence>
<sequence length="489" mass="54294">MLLIFFTLIAKGILKLSTDETFFYFLLISFILMVITSSLVHLGKNSISRNTAVILSVWFPGMGQFYLKQRLTGLLFYLLFLATCYMGTQIDIAVSTAFLVLSIFTFASALPAYLTVLTEGGKSHLGAQREAVLKYKKLAPFLEKGVIPAPDTNMLMHDGLLITAILRDSNAPLMISSVVIDELDNLKTNRDVIRRKRAQFAFDLIEMFQASGRVKIAKMPNHVTREKLNFAHTNDDKIAASYMNEFQKNKVPVVFLTNDKGARIIARNAGLPLLEIDREQTNDPNLLSIKAKEGFSTGLAAENSAGRKFTSYLPRIEVPGLGGFLRIAVLMFLAFGIYVLFDKSENASEAKGGELAAAEAATNTVWEKPDFPIAELEVTEVTIEEGVEEFSISYEIINHSENTYVFGFTESDSGSERESFPVKHADGIQLTFHDGSVKNHIGGHTLQPKEKGKVFFMANESIDNLKSVSMLIHKQETGETIEWTKGGEE</sequence>
<feature type="domain" description="PIN" evidence="2">
    <location>
        <begin position="151"/>
        <end position="272"/>
    </location>
</feature>
<proteinExistence type="predicted"/>
<dbReference type="Pfam" id="PF13638">
    <property type="entry name" value="PIN_4"/>
    <property type="match status" value="1"/>
</dbReference>
<feature type="transmembrane region" description="Helical" evidence="1">
    <location>
        <begin position="323"/>
        <end position="341"/>
    </location>
</feature>
<reference evidence="4" key="1">
    <citation type="journal article" date="2019" name="Int. J. Syst. Evol. Microbiol.">
        <title>The Global Catalogue of Microorganisms (GCM) 10K type strain sequencing project: providing services to taxonomists for standard genome sequencing and annotation.</title>
        <authorList>
            <consortium name="The Broad Institute Genomics Platform"/>
            <consortium name="The Broad Institute Genome Sequencing Center for Infectious Disease"/>
            <person name="Wu L."/>
            <person name="Ma J."/>
        </authorList>
    </citation>
    <scope>NUCLEOTIDE SEQUENCE [LARGE SCALE GENOMIC DNA]</scope>
    <source>
        <strain evidence="4">CCUG 56756</strain>
    </source>
</reference>
<dbReference type="InterPro" id="IPR029060">
    <property type="entry name" value="PIN-like_dom_sf"/>
</dbReference>
<feature type="transmembrane region" description="Helical" evidence="1">
    <location>
        <begin position="74"/>
        <end position="90"/>
    </location>
</feature>
<dbReference type="Gene3D" id="3.40.50.1010">
    <property type="entry name" value="5'-nuclease"/>
    <property type="match status" value="1"/>
</dbReference>
<keyword evidence="1" id="KW-0472">Membrane</keyword>
<evidence type="ECO:0000259" key="2">
    <source>
        <dbReference type="Pfam" id="PF13638"/>
    </source>
</evidence>
<comment type="caution">
    <text evidence="3">The sequence shown here is derived from an EMBL/GenBank/DDBJ whole genome shotgun (WGS) entry which is preliminary data.</text>
</comment>
<feature type="transmembrane region" description="Helical" evidence="1">
    <location>
        <begin position="21"/>
        <end position="41"/>
    </location>
</feature>
<keyword evidence="4" id="KW-1185">Reference proteome</keyword>
<organism evidence="3 4">
    <name type="scientific">Metaplanococcus flavidus</name>
    <dbReference type="NCBI Taxonomy" id="569883"/>
    <lineage>
        <taxon>Bacteria</taxon>
        <taxon>Bacillati</taxon>
        <taxon>Bacillota</taxon>
        <taxon>Bacilli</taxon>
        <taxon>Bacillales</taxon>
        <taxon>Caryophanaceae</taxon>
        <taxon>Metaplanococcus</taxon>
    </lineage>
</organism>
<dbReference type="Proteomes" id="UP001597109">
    <property type="component" value="Unassembled WGS sequence"/>
</dbReference>
<keyword evidence="1" id="KW-0812">Transmembrane</keyword>
<dbReference type="EMBL" id="JBHTKI010000014">
    <property type="protein sequence ID" value="MFD1031888.1"/>
    <property type="molecule type" value="Genomic_DNA"/>
</dbReference>
<evidence type="ECO:0000313" key="4">
    <source>
        <dbReference type="Proteomes" id="UP001597109"/>
    </source>
</evidence>
<dbReference type="SUPFAM" id="SSF88723">
    <property type="entry name" value="PIN domain-like"/>
    <property type="match status" value="1"/>
</dbReference>